<dbReference type="OrthoDB" id="8990499at2"/>
<evidence type="ECO:0008006" key="3">
    <source>
        <dbReference type="Google" id="ProtNLM"/>
    </source>
</evidence>
<sequence length="299" mass="31721">MPAWRCLLPGGRWHFQHGPMDLIIEARGDSRAVALAHERAWLRFAGLLQELVDELPALRAPVGAGCALRGVVARRMWAACRPYRAGFITPMAAVAGAVAQEILAGYARDGIARAWVNNGGDIALHLAPGASASVGICSDIAALDAAQLRNGLLPDGQLRIRSAMPVRGVATSGWRGRSQSLGIADSVTVLARTAAEADAAATIVANAVDVPDERIGRMPAWQVRADSDLGALPVTVAVPALPAGQVRHALRQGLEKAQRLQSDGLLWWALLVCQRQWVATAAAPARSLHQPLHLHRSLP</sequence>
<dbReference type="NCBIfam" id="NF003322">
    <property type="entry name" value="PRK04334.1-2"/>
    <property type="match status" value="1"/>
</dbReference>
<dbReference type="eggNOG" id="COG2122">
    <property type="taxonomic scope" value="Bacteria"/>
</dbReference>
<protein>
    <recommendedName>
        <fullName evidence="3">ApbE family lipoprotein</fullName>
    </recommendedName>
</protein>
<gene>
    <name evidence="1" type="ordered locus">Veis_0854</name>
</gene>
<organism evidence="1 2">
    <name type="scientific">Verminephrobacter eiseniae (strain EF01-2)</name>
    <dbReference type="NCBI Taxonomy" id="391735"/>
    <lineage>
        <taxon>Bacteria</taxon>
        <taxon>Pseudomonadati</taxon>
        <taxon>Pseudomonadota</taxon>
        <taxon>Betaproteobacteria</taxon>
        <taxon>Burkholderiales</taxon>
        <taxon>Comamonadaceae</taxon>
        <taxon>Verminephrobacter</taxon>
    </lineage>
</organism>
<keyword evidence="2" id="KW-1185">Reference proteome</keyword>
<accession>A1WG76</accession>
<dbReference type="HOGENOM" id="CLU_076298_0_0_4"/>
<dbReference type="InterPro" id="IPR003374">
    <property type="entry name" value="ApbE-like_sf"/>
</dbReference>
<evidence type="ECO:0000313" key="2">
    <source>
        <dbReference type="Proteomes" id="UP000000374"/>
    </source>
</evidence>
<dbReference type="RefSeq" id="WP_011808647.1">
    <property type="nucleotide sequence ID" value="NC_008786.1"/>
</dbReference>
<dbReference type="SUPFAM" id="SSF143631">
    <property type="entry name" value="ApbE-like"/>
    <property type="match status" value="1"/>
</dbReference>
<dbReference type="GeneID" id="76459535"/>
<dbReference type="Gene3D" id="3.10.520.10">
    <property type="entry name" value="ApbE-like domains"/>
    <property type="match status" value="1"/>
</dbReference>
<dbReference type="Proteomes" id="UP000000374">
    <property type="component" value="Chromosome"/>
</dbReference>
<reference evidence="2" key="1">
    <citation type="submission" date="2006-12" db="EMBL/GenBank/DDBJ databases">
        <title>Complete sequence of chromosome 1 of Verminephrobacter eiseniae EF01-2.</title>
        <authorList>
            <person name="Copeland A."/>
            <person name="Lucas S."/>
            <person name="Lapidus A."/>
            <person name="Barry K."/>
            <person name="Detter J.C."/>
            <person name="Glavina del Rio T."/>
            <person name="Dalin E."/>
            <person name="Tice H."/>
            <person name="Pitluck S."/>
            <person name="Chertkov O."/>
            <person name="Brettin T."/>
            <person name="Bruce D."/>
            <person name="Han C."/>
            <person name="Tapia R."/>
            <person name="Gilna P."/>
            <person name="Schmutz J."/>
            <person name="Larimer F."/>
            <person name="Land M."/>
            <person name="Hauser L."/>
            <person name="Kyrpides N."/>
            <person name="Kim E."/>
            <person name="Stahl D."/>
            <person name="Richardson P."/>
        </authorList>
    </citation>
    <scope>NUCLEOTIDE SEQUENCE [LARGE SCALE GENOMIC DNA]</scope>
    <source>
        <strain evidence="2">EF01-2</strain>
    </source>
</reference>
<name>A1WG76_VEREI</name>
<dbReference type="AlphaFoldDB" id="A1WG76"/>
<dbReference type="KEGG" id="vei:Veis_0854"/>
<dbReference type="STRING" id="391735.Veis_0854"/>
<dbReference type="EMBL" id="CP000542">
    <property type="protein sequence ID" value="ABM56633.1"/>
    <property type="molecule type" value="Genomic_DNA"/>
</dbReference>
<proteinExistence type="predicted"/>
<evidence type="ECO:0000313" key="1">
    <source>
        <dbReference type="EMBL" id="ABM56633.1"/>
    </source>
</evidence>